<sequence>MAKITHFILEYFEIWYKHEVDVTLTTQLVPTGKRKDPIKVSVAQETYTRILIRTWTMAKNDESTLGIFERFDPKRHFGGDQVDSIWHRRTNL</sequence>
<dbReference type="Proteomes" id="UP000887159">
    <property type="component" value="Unassembled WGS sequence"/>
</dbReference>
<name>A0A8X6VIX5_TRICX</name>
<evidence type="ECO:0000313" key="2">
    <source>
        <dbReference type="Proteomes" id="UP000887159"/>
    </source>
</evidence>
<gene>
    <name evidence="1" type="ORF">TNCV_1315481</name>
</gene>
<evidence type="ECO:0000313" key="1">
    <source>
        <dbReference type="EMBL" id="GFY14494.1"/>
    </source>
</evidence>
<accession>A0A8X6VIX5</accession>
<organism evidence="1 2">
    <name type="scientific">Trichonephila clavipes</name>
    <name type="common">Golden silk orbweaver</name>
    <name type="synonym">Nephila clavipes</name>
    <dbReference type="NCBI Taxonomy" id="2585209"/>
    <lineage>
        <taxon>Eukaryota</taxon>
        <taxon>Metazoa</taxon>
        <taxon>Ecdysozoa</taxon>
        <taxon>Arthropoda</taxon>
        <taxon>Chelicerata</taxon>
        <taxon>Arachnida</taxon>
        <taxon>Araneae</taxon>
        <taxon>Araneomorphae</taxon>
        <taxon>Entelegynae</taxon>
        <taxon>Araneoidea</taxon>
        <taxon>Nephilidae</taxon>
        <taxon>Trichonephila</taxon>
    </lineage>
</organism>
<keyword evidence="2" id="KW-1185">Reference proteome</keyword>
<dbReference type="AlphaFoldDB" id="A0A8X6VIX5"/>
<dbReference type="EMBL" id="BMAU01021329">
    <property type="protein sequence ID" value="GFY14494.1"/>
    <property type="molecule type" value="Genomic_DNA"/>
</dbReference>
<protein>
    <submittedName>
        <fullName evidence="1">Uncharacterized protein</fullName>
    </submittedName>
</protein>
<proteinExistence type="predicted"/>
<reference evidence="1" key="1">
    <citation type="submission" date="2020-08" db="EMBL/GenBank/DDBJ databases">
        <title>Multicomponent nature underlies the extraordinary mechanical properties of spider dragline silk.</title>
        <authorList>
            <person name="Kono N."/>
            <person name="Nakamura H."/>
            <person name="Mori M."/>
            <person name="Yoshida Y."/>
            <person name="Ohtoshi R."/>
            <person name="Malay A.D."/>
            <person name="Moran D.A.P."/>
            <person name="Tomita M."/>
            <person name="Numata K."/>
            <person name="Arakawa K."/>
        </authorList>
    </citation>
    <scope>NUCLEOTIDE SEQUENCE</scope>
</reference>
<comment type="caution">
    <text evidence="1">The sequence shown here is derived from an EMBL/GenBank/DDBJ whole genome shotgun (WGS) entry which is preliminary data.</text>
</comment>